<dbReference type="EMBL" id="JAEUBG010004437">
    <property type="protein sequence ID" value="KAH3681374.1"/>
    <property type="molecule type" value="Genomic_DNA"/>
</dbReference>
<keyword evidence="2" id="KW-1185">Reference proteome</keyword>
<reference evidence="1" key="1">
    <citation type="journal article" date="2021" name="Open Biol.">
        <title>Shared evolutionary footprints suggest mitochondrial oxidative damage underlies multiple complex I losses in fungi.</title>
        <authorList>
            <person name="Schikora-Tamarit M.A."/>
            <person name="Marcet-Houben M."/>
            <person name="Nosek J."/>
            <person name="Gabaldon T."/>
        </authorList>
    </citation>
    <scope>NUCLEOTIDE SEQUENCE</scope>
    <source>
        <strain evidence="1">CBS2887</strain>
    </source>
</reference>
<reference evidence="1" key="2">
    <citation type="submission" date="2021-01" db="EMBL/GenBank/DDBJ databases">
        <authorList>
            <person name="Schikora-Tamarit M.A."/>
        </authorList>
    </citation>
    <scope>NUCLEOTIDE SEQUENCE</scope>
    <source>
        <strain evidence="1">CBS2887</strain>
    </source>
</reference>
<name>A0A9P8Q236_WICPI</name>
<protein>
    <submittedName>
        <fullName evidence="1">Uncharacterized protein</fullName>
    </submittedName>
</protein>
<organism evidence="1 2">
    <name type="scientific">Wickerhamomyces pijperi</name>
    <name type="common">Yeast</name>
    <name type="synonym">Pichia pijperi</name>
    <dbReference type="NCBI Taxonomy" id="599730"/>
    <lineage>
        <taxon>Eukaryota</taxon>
        <taxon>Fungi</taxon>
        <taxon>Dikarya</taxon>
        <taxon>Ascomycota</taxon>
        <taxon>Saccharomycotina</taxon>
        <taxon>Saccharomycetes</taxon>
        <taxon>Phaffomycetales</taxon>
        <taxon>Wickerhamomycetaceae</taxon>
        <taxon>Wickerhamomyces</taxon>
    </lineage>
</organism>
<sequence>MISRTLFGLVGDLNNITSSSFKLSLTLNFHSKTQSCNEVEDGFIVGLIEEPSILPTYATCSLKIIATGSHDIMRRTFLPVNAIVFL</sequence>
<comment type="caution">
    <text evidence="1">The sequence shown here is derived from an EMBL/GenBank/DDBJ whole genome shotgun (WGS) entry which is preliminary data.</text>
</comment>
<dbReference type="AlphaFoldDB" id="A0A9P8Q236"/>
<gene>
    <name evidence="1" type="ORF">WICPIJ_007643</name>
</gene>
<dbReference type="Proteomes" id="UP000774326">
    <property type="component" value="Unassembled WGS sequence"/>
</dbReference>
<evidence type="ECO:0000313" key="1">
    <source>
        <dbReference type="EMBL" id="KAH3681374.1"/>
    </source>
</evidence>
<proteinExistence type="predicted"/>
<accession>A0A9P8Q236</accession>
<evidence type="ECO:0000313" key="2">
    <source>
        <dbReference type="Proteomes" id="UP000774326"/>
    </source>
</evidence>